<dbReference type="InterPro" id="IPR025877">
    <property type="entry name" value="MobA-like_NTP_Trfase"/>
</dbReference>
<dbReference type="Gene3D" id="3.90.550.10">
    <property type="entry name" value="Spore Coat Polysaccharide Biosynthesis Protein SpsA, Chain A"/>
    <property type="match status" value="1"/>
</dbReference>
<protein>
    <submittedName>
        <fullName evidence="3">Nucleotidyltransferase family protein</fullName>
    </submittedName>
</protein>
<organism evidence="3 4">
    <name type="scientific">Microbulbifer salipaludis</name>
    <dbReference type="NCBI Taxonomy" id="187980"/>
    <lineage>
        <taxon>Bacteria</taxon>
        <taxon>Pseudomonadati</taxon>
        <taxon>Pseudomonadota</taxon>
        <taxon>Gammaproteobacteria</taxon>
        <taxon>Cellvibrionales</taxon>
        <taxon>Microbulbiferaceae</taxon>
        <taxon>Microbulbifer</taxon>
    </lineage>
</organism>
<keyword evidence="4" id="KW-1185">Reference proteome</keyword>
<dbReference type="SUPFAM" id="SSF53448">
    <property type="entry name" value="Nucleotide-diphospho-sugar transferases"/>
    <property type="match status" value="1"/>
</dbReference>
<sequence length="203" mass="22423">MLKESARPSIKPLIQPIILAAGASRRFGSCKLLQSVRGQTLLERCVESLSDTDLPPPIIVSGAWHTQLRDRHPTLTLVENPHWQAGMGSSLAFGIRQVPDTCDAVLMLLADQPAVTGRDLQNLITAFTRRARITCSVYRGHHGVPAIFPRRTFPLLHNLQGDQGARALLRDPQTPLNRVPLPGGSIDIDTQQDWQAYGEQLCR</sequence>
<evidence type="ECO:0000313" key="4">
    <source>
        <dbReference type="Proteomes" id="UP000664293"/>
    </source>
</evidence>
<name>A0ABS3EAJ1_9GAMM</name>
<dbReference type="InterPro" id="IPR029044">
    <property type="entry name" value="Nucleotide-diphossugar_trans"/>
</dbReference>
<evidence type="ECO:0000313" key="3">
    <source>
        <dbReference type="EMBL" id="MBN8432074.1"/>
    </source>
</evidence>
<dbReference type="PANTHER" id="PTHR43777">
    <property type="entry name" value="MOLYBDENUM COFACTOR CYTIDYLYLTRANSFERASE"/>
    <property type="match status" value="1"/>
</dbReference>
<dbReference type="EMBL" id="JAEKJR010000002">
    <property type="protein sequence ID" value="MBN8432074.1"/>
    <property type="molecule type" value="Genomic_DNA"/>
</dbReference>
<dbReference type="CDD" id="cd04182">
    <property type="entry name" value="GT_2_like_f"/>
    <property type="match status" value="1"/>
</dbReference>
<accession>A0ABS3EAJ1</accession>
<evidence type="ECO:0000259" key="2">
    <source>
        <dbReference type="Pfam" id="PF12804"/>
    </source>
</evidence>
<dbReference type="Proteomes" id="UP000664293">
    <property type="component" value="Unassembled WGS sequence"/>
</dbReference>
<comment type="caution">
    <text evidence="3">The sequence shown here is derived from an EMBL/GenBank/DDBJ whole genome shotgun (WGS) entry which is preliminary data.</text>
</comment>
<gene>
    <name evidence="3" type="ORF">JF535_14570</name>
</gene>
<dbReference type="PANTHER" id="PTHR43777:SF1">
    <property type="entry name" value="MOLYBDENUM COFACTOR CYTIDYLYLTRANSFERASE"/>
    <property type="match status" value="1"/>
</dbReference>
<dbReference type="Pfam" id="PF12804">
    <property type="entry name" value="NTP_transf_3"/>
    <property type="match status" value="1"/>
</dbReference>
<feature type="domain" description="MobA-like NTP transferase" evidence="2">
    <location>
        <begin position="17"/>
        <end position="171"/>
    </location>
</feature>
<keyword evidence="1" id="KW-0460">Magnesium</keyword>
<dbReference type="RefSeq" id="WP_207003331.1">
    <property type="nucleotide sequence ID" value="NZ_JAEKJR010000002.1"/>
</dbReference>
<proteinExistence type="predicted"/>
<evidence type="ECO:0000256" key="1">
    <source>
        <dbReference type="ARBA" id="ARBA00022842"/>
    </source>
</evidence>
<reference evidence="3 4" key="1">
    <citation type="submission" date="2020-12" db="EMBL/GenBank/DDBJ databases">
        <title>Oil enriched cultivation method for isolating marine PHA-producing bacteria.</title>
        <authorList>
            <person name="Zheng W."/>
            <person name="Yu S."/>
            <person name="Huang Y."/>
        </authorList>
    </citation>
    <scope>NUCLEOTIDE SEQUENCE [LARGE SCALE GENOMIC DNA]</scope>
    <source>
        <strain evidence="3 4">SN0-2</strain>
    </source>
</reference>